<sequence>MPLAGVRVRPATAGDAYRLADIVLAATEDQGRLPAMSLEERAEWREGFAEWSRRTAELADPANALSVITAEKNAGTPDGEVIGRLRVVRDAGGLRLAGLQLVPEAQGRGIGTSIVRDLQERAAHEGVPLLLGVEKDNPRARRLYERLGFRKTGEANGEDLLRWPT</sequence>
<gene>
    <name evidence="4" type="ORF">Ade02nite_17100</name>
</gene>
<name>A0ABQ3XZ89_9ACTN</name>
<dbReference type="InterPro" id="IPR016181">
    <property type="entry name" value="Acyl_CoA_acyltransferase"/>
</dbReference>
<dbReference type="CDD" id="cd04301">
    <property type="entry name" value="NAT_SF"/>
    <property type="match status" value="1"/>
</dbReference>
<evidence type="ECO:0000256" key="2">
    <source>
        <dbReference type="ARBA" id="ARBA00023315"/>
    </source>
</evidence>
<evidence type="ECO:0000313" key="4">
    <source>
        <dbReference type="EMBL" id="GID73069.1"/>
    </source>
</evidence>
<proteinExistence type="predicted"/>
<keyword evidence="1" id="KW-0808">Transferase</keyword>
<dbReference type="Proteomes" id="UP000609879">
    <property type="component" value="Unassembled WGS sequence"/>
</dbReference>
<reference evidence="4 5" key="1">
    <citation type="submission" date="2021-01" db="EMBL/GenBank/DDBJ databases">
        <title>Whole genome shotgun sequence of Actinoplanes deccanensis NBRC 13994.</title>
        <authorList>
            <person name="Komaki H."/>
            <person name="Tamura T."/>
        </authorList>
    </citation>
    <scope>NUCLEOTIDE SEQUENCE [LARGE SCALE GENOMIC DNA]</scope>
    <source>
        <strain evidence="4 5">NBRC 13994</strain>
    </source>
</reference>
<dbReference type="InterPro" id="IPR000182">
    <property type="entry name" value="GNAT_dom"/>
</dbReference>
<evidence type="ECO:0000259" key="3">
    <source>
        <dbReference type="PROSITE" id="PS51186"/>
    </source>
</evidence>
<dbReference type="PROSITE" id="PS51186">
    <property type="entry name" value="GNAT"/>
    <property type="match status" value="1"/>
</dbReference>
<dbReference type="Gene3D" id="3.40.630.30">
    <property type="match status" value="1"/>
</dbReference>
<feature type="domain" description="N-acetyltransferase" evidence="3">
    <location>
        <begin position="6"/>
        <end position="165"/>
    </location>
</feature>
<accession>A0ABQ3XZ89</accession>
<dbReference type="InterPro" id="IPR050832">
    <property type="entry name" value="Bact_Acetyltransf"/>
</dbReference>
<dbReference type="Pfam" id="PF00583">
    <property type="entry name" value="Acetyltransf_1"/>
    <property type="match status" value="1"/>
</dbReference>
<dbReference type="PANTHER" id="PTHR43877">
    <property type="entry name" value="AMINOALKYLPHOSPHONATE N-ACETYLTRANSFERASE-RELATED-RELATED"/>
    <property type="match status" value="1"/>
</dbReference>
<evidence type="ECO:0000256" key="1">
    <source>
        <dbReference type="ARBA" id="ARBA00022679"/>
    </source>
</evidence>
<dbReference type="SUPFAM" id="SSF55729">
    <property type="entry name" value="Acyl-CoA N-acyltransferases (Nat)"/>
    <property type="match status" value="1"/>
</dbReference>
<organism evidence="4 5">
    <name type="scientific">Paractinoplanes deccanensis</name>
    <dbReference type="NCBI Taxonomy" id="113561"/>
    <lineage>
        <taxon>Bacteria</taxon>
        <taxon>Bacillati</taxon>
        <taxon>Actinomycetota</taxon>
        <taxon>Actinomycetes</taxon>
        <taxon>Micromonosporales</taxon>
        <taxon>Micromonosporaceae</taxon>
        <taxon>Paractinoplanes</taxon>
    </lineage>
</organism>
<evidence type="ECO:0000313" key="5">
    <source>
        <dbReference type="Proteomes" id="UP000609879"/>
    </source>
</evidence>
<comment type="caution">
    <text evidence="4">The sequence shown here is derived from an EMBL/GenBank/DDBJ whole genome shotgun (WGS) entry which is preliminary data.</text>
</comment>
<protein>
    <recommendedName>
        <fullName evidence="3">N-acetyltransferase domain-containing protein</fullName>
    </recommendedName>
</protein>
<keyword evidence="5" id="KW-1185">Reference proteome</keyword>
<dbReference type="EMBL" id="BOMI01000028">
    <property type="protein sequence ID" value="GID73069.1"/>
    <property type="molecule type" value="Genomic_DNA"/>
</dbReference>
<keyword evidence="2" id="KW-0012">Acyltransferase</keyword>